<sequence>MSTLPVITGGIYLVLNPDIPRLILLNKLEQALEGGVDILQLWNNWPASYTYQDKIKLIESVAHLAAAYQVPLLINEEWQLIRDTPLSGVHFDRIPQNYEQIKSQIGRKFMAGITCGNDLQVIRWADKNQLDYVSFCSVFPSTSVQSCELVDPQTIHKAREITRMPIFLSGGIKLDTIHKLKEYDFAGIALISGIVNADNPKQTTIQYKHALTNLTL</sequence>
<dbReference type="InterPro" id="IPR022998">
    <property type="entry name" value="ThiamineP_synth_TenI"/>
</dbReference>
<dbReference type="SUPFAM" id="SSF51391">
    <property type="entry name" value="Thiamin phosphate synthase"/>
    <property type="match status" value="1"/>
</dbReference>
<evidence type="ECO:0000313" key="5">
    <source>
        <dbReference type="Proteomes" id="UP001168528"/>
    </source>
</evidence>
<dbReference type="RefSeq" id="WP_302041676.1">
    <property type="nucleotide sequence ID" value="NZ_JAUKPO010000038.1"/>
</dbReference>
<protein>
    <submittedName>
        <fullName evidence="4">Thiamine phosphate synthase</fullName>
    </submittedName>
</protein>
<keyword evidence="2" id="KW-0784">Thiamine biosynthesis</keyword>
<dbReference type="InterPro" id="IPR013785">
    <property type="entry name" value="Aldolase_TIM"/>
</dbReference>
<evidence type="ECO:0000259" key="3">
    <source>
        <dbReference type="Pfam" id="PF02581"/>
    </source>
</evidence>
<organism evidence="4 5">
    <name type="scientific">Rhodocytophaga aerolata</name>
    <dbReference type="NCBI Taxonomy" id="455078"/>
    <lineage>
        <taxon>Bacteria</taxon>
        <taxon>Pseudomonadati</taxon>
        <taxon>Bacteroidota</taxon>
        <taxon>Cytophagia</taxon>
        <taxon>Cytophagales</taxon>
        <taxon>Rhodocytophagaceae</taxon>
        <taxon>Rhodocytophaga</taxon>
    </lineage>
</organism>
<proteinExistence type="predicted"/>
<dbReference type="PANTHER" id="PTHR20857">
    <property type="entry name" value="THIAMINE-PHOSPHATE PYROPHOSPHORYLASE"/>
    <property type="match status" value="1"/>
</dbReference>
<evidence type="ECO:0000313" key="4">
    <source>
        <dbReference type="EMBL" id="MDO1450876.1"/>
    </source>
</evidence>
<reference evidence="4" key="1">
    <citation type="submission" date="2023-07" db="EMBL/GenBank/DDBJ databases">
        <title>The genome sequence of Rhodocytophaga aerolata KACC 12507.</title>
        <authorList>
            <person name="Zhang X."/>
        </authorList>
    </citation>
    <scope>NUCLEOTIDE SEQUENCE</scope>
    <source>
        <strain evidence="4">KACC 12507</strain>
    </source>
</reference>
<dbReference type="Gene3D" id="3.20.20.70">
    <property type="entry name" value="Aldolase class I"/>
    <property type="match status" value="1"/>
</dbReference>
<accession>A0ABT8RFJ1</accession>
<evidence type="ECO:0000256" key="2">
    <source>
        <dbReference type="ARBA" id="ARBA00022977"/>
    </source>
</evidence>
<comment type="pathway">
    <text evidence="1">Cofactor biosynthesis; thiamine diphosphate biosynthesis.</text>
</comment>
<dbReference type="Proteomes" id="UP001168528">
    <property type="component" value="Unassembled WGS sequence"/>
</dbReference>
<keyword evidence="5" id="KW-1185">Reference proteome</keyword>
<dbReference type="CDD" id="cd00564">
    <property type="entry name" value="TMP_TenI"/>
    <property type="match status" value="1"/>
</dbReference>
<feature type="domain" description="Thiamine phosphate synthase/TenI" evidence="3">
    <location>
        <begin position="11"/>
        <end position="194"/>
    </location>
</feature>
<comment type="caution">
    <text evidence="4">The sequence shown here is derived from an EMBL/GenBank/DDBJ whole genome shotgun (WGS) entry which is preliminary data.</text>
</comment>
<dbReference type="PANTHER" id="PTHR20857:SF23">
    <property type="entry name" value="THIAMINE BIOSYNTHETIC BIFUNCTIONAL ENZYME"/>
    <property type="match status" value="1"/>
</dbReference>
<evidence type="ECO:0000256" key="1">
    <source>
        <dbReference type="ARBA" id="ARBA00004948"/>
    </source>
</evidence>
<dbReference type="InterPro" id="IPR036206">
    <property type="entry name" value="ThiamineP_synth_sf"/>
</dbReference>
<gene>
    <name evidence="4" type="ORF">Q0590_31670</name>
</gene>
<dbReference type="Pfam" id="PF02581">
    <property type="entry name" value="TMP-TENI"/>
    <property type="match status" value="1"/>
</dbReference>
<name>A0ABT8RFJ1_9BACT</name>
<dbReference type="EMBL" id="JAUKPO010000038">
    <property type="protein sequence ID" value="MDO1450876.1"/>
    <property type="molecule type" value="Genomic_DNA"/>
</dbReference>